<accession>A0ABS1LYV4</accession>
<protein>
    <submittedName>
        <fullName evidence="1">Uncharacterized protein</fullName>
    </submittedName>
</protein>
<evidence type="ECO:0000313" key="2">
    <source>
        <dbReference type="Proteomes" id="UP000602198"/>
    </source>
</evidence>
<proteinExistence type="predicted"/>
<name>A0ABS1LYV4_9NOCA</name>
<dbReference type="Proteomes" id="UP000602198">
    <property type="component" value="Unassembled WGS sequence"/>
</dbReference>
<dbReference type="RefSeq" id="WP_201943378.1">
    <property type="nucleotide sequence ID" value="NZ_JAERRJ010000001.1"/>
</dbReference>
<reference evidence="1 2" key="1">
    <citation type="submission" date="2021-01" db="EMBL/GenBank/DDBJ databases">
        <title>WGS of actinomycetes isolated from Thailand.</title>
        <authorList>
            <person name="Thawai C."/>
        </authorList>
    </citation>
    <scope>NUCLEOTIDE SEQUENCE [LARGE SCALE GENOMIC DNA]</scope>
    <source>
        <strain evidence="1 2">LPG 2</strain>
    </source>
</reference>
<evidence type="ECO:0000313" key="1">
    <source>
        <dbReference type="EMBL" id="MBL1073439.1"/>
    </source>
</evidence>
<keyword evidence="2" id="KW-1185">Reference proteome</keyword>
<comment type="caution">
    <text evidence="1">The sequence shown here is derived from an EMBL/GenBank/DDBJ whole genome shotgun (WGS) entry which is preliminary data.</text>
</comment>
<organism evidence="1 2">
    <name type="scientific">Nocardia acididurans</name>
    <dbReference type="NCBI Taxonomy" id="2802282"/>
    <lineage>
        <taxon>Bacteria</taxon>
        <taxon>Bacillati</taxon>
        <taxon>Actinomycetota</taxon>
        <taxon>Actinomycetes</taxon>
        <taxon>Mycobacteriales</taxon>
        <taxon>Nocardiaceae</taxon>
        <taxon>Nocardia</taxon>
    </lineage>
</organism>
<gene>
    <name evidence="1" type="ORF">JK358_03435</name>
</gene>
<dbReference type="EMBL" id="JAERRJ010000001">
    <property type="protein sequence ID" value="MBL1073439.1"/>
    <property type="molecule type" value="Genomic_DNA"/>
</dbReference>
<sequence>MMDMTNTIRPIDQARAARVLLGVLDDDLEMVNRSLREANDEQAVHLMIASLARTATELIIRTMGEDNARAVAQRTILDAQLAQGGSDE</sequence>